<evidence type="ECO:0000313" key="2">
    <source>
        <dbReference type="Proteomes" id="UP000255277"/>
    </source>
</evidence>
<keyword evidence="1" id="KW-0808">Transferase</keyword>
<dbReference type="Proteomes" id="UP000255277">
    <property type="component" value="Unassembled WGS sequence"/>
</dbReference>
<gene>
    <name evidence="1" type="ORF">NCTC12195_02745</name>
</gene>
<reference evidence="1 2" key="1">
    <citation type="submission" date="2018-06" db="EMBL/GenBank/DDBJ databases">
        <authorList>
            <consortium name="Pathogen Informatics"/>
            <person name="Doyle S."/>
        </authorList>
    </citation>
    <scope>NUCLEOTIDE SEQUENCE [LARGE SCALE GENOMIC DNA]</scope>
    <source>
        <strain evidence="1 2">NCTC12195</strain>
    </source>
</reference>
<dbReference type="SUPFAM" id="SSF88697">
    <property type="entry name" value="PUA domain-like"/>
    <property type="match status" value="1"/>
</dbReference>
<name>A0A380FGK0_STAGA</name>
<proteinExistence type="predicted"/>
<dbReference type="AlphaFoldDB" id="A0A380FGK0"/>
<sequence>MQRYFINQNADENQRFFIEDKGDIHHIANVMRHPRRQSYNCDI</sequence>
<organism evidence="1 2">
    <name type="scientific">Staphylococcus gallinarum</name>
    <dbReference type="NCBI Taxonomy" id="1293"/>
    <lineage>
        <taxon>Bacteria</taxon>
        <taxon>Bacillati</taxon>
        <taxon>Bacillota</taxon>
        <taxon>Bacilli</taxon>
        <taxon>Bacillales</taxon>
        <taxon>Staphylococcaceae</taxon>
        <taxon>Staphylococcus</taxon>
    </lineage>
</organism>
<evidence type="ECO:0000313" key="1">
    <source>
        <dbReference type="EMBL" id="SUM33288.1"/>
    </source>
</evidence>
<dbReference type="GO" id="GO:0032259">
    <property type="term" value="P:methylation"/>
    <property type="evidence" value="ECO:0007669"/>
    <property type="project" value="UniProtKB-KW"/>
</dbReference>
<dbReference type="InterPro" id="IPR015947">
    <property type="entry name" value="PUA-like_sf"/>
</dbReference>
<protein>
    <submittedName>
        <fullName evidence="1">16S ribosomal RNA methyltransferase RsmE</fullName>
    </submittedName>
</protein>
<accession>A0A380FGK0</accession>
<dbReference type="Gene3D" id="2.40.240.20">
    <property type="entry name" value="Hypothetical PUA domain-like, domain 1"/>
    <property type="match status" value="1"/>
</dbReference>
<dbReference type="GO" id="GO:0008168">
    <property type="term" value="F:methyltransferase activity"/>
    <property type="evidence" value="ECO:0007669"/>
    <property type="project" value="UniProtKB-KW"/>
</dbReference>
<dbReference type="EMBL" id="UHDK01000001">
    <property type="protein sequence ID" value="SUM33288.1"/>
    <property type="molecule type" value="Genomic_DNA"/>
</dbReference>
<keyword evidence="1" id="KW-0489">Methyltransferase</keyword>